<evidence type="ECO:0000313" key="10">
    <source>
        <dbReference type="EMBL" id="SBT12746.1"/>
    </source>
</evidence>
<feature type="domain" description="ABC transmembrane type-1" evidence="9">
    <location>
        <begin position="64"/>
        <end position="257"/>
    </location>
</feature>
<keyword evidence="5 8" id="KW-0812">Transmembrane</keyword>
<evidence type="ECO:0000256" key="2">
    <source>
        <dbReference type="ARBA" id="ARBA00009047"/>
    </source>
</evidence>
<keyword evidence="6 8" id="KW-1133">Transmembrane helix</keyword>
<feature type="transmembrane region" description="Helical" evidence="8">
    <location>
        <begin position="101"/>
        <end position="123"/>
    </location>
</feature>
<comment type="subcellular location">
    <subcellularLocation>
        <location evidence="1 8">Cell membrane</location>
        <topology evidence="1 8">Multi-pass membrane protein</topology>
    </subcellularLocation>
</comment>
<evidence type="ECO:0000256" key="3">
    <source>
        <dbReference type="ARBA" id="ARBA00022448"/>
    </source>
</evidence>
<gene>
    <name evidence="10" type="primary">sugB</name>
    <name evidence="10" type="ORF">VCE7224_01489</name>
</gene>
<dbReference type="GO" id="GO:0055085">
    <property type="term" value="P:transmembrane transport"/>
    <property type="evidence" value="ECO:0007669"/>
    <property type="project" value="InterPro"/>
</dbReference>
<dbReference type="CDD" id="cd06261">
    <property type="entry name" value="TM_PBP2"/>
    <property type="match status" value="1"/>
</dbReference>
<dbReference type="SUPFAM" id="SSF161098">
    <property type="entry name" value="MetI-like"/>
    <property type="match status" value="1"/>
</dbReference>
<evidence type="ECO:0000256" key="7">
    <source>
        <dbReference type="ARBA" id="ARBA00023136"/>
    </source>
</evidence>
<accession>A0A1C3JCC0</accession>
<feature type="transmembrane region" description="Helical" evidence="8">
    <location>
        <begin position="178"/>
        <end position="203"/>
    </location>
</feature>
<dbReference type="EMBL" id="FLQZ01000031">
    <property type="protein sequence ID" value="SBT12746.1"/>
    <property type="molecule type" value="Genomic_DNA"/>
</dbReference>
<feature type="transmembrane region" description="Helical" evidence="8">
    <location>
        <begin position="239"/>
        <end position="257"/>
    </location>
</feature>
<dbReference type="InterPro" id="IPR035906">
    <property type="entry name" value="MetI-like_sf"/>
</dbReference>
<organism evidence="10 11">
    <name type="scientific">Vibrio celticus</name>
    <dbReference type="NCBI Taxonomy" id="446372"/>
    <lineage>
        <taxon>Bacteria</taxon>
        <taxon>Pseudomonadati</taxon>
        <taxon>Pseudomonadota</taxon>
        <taxon>Gammaproteobacteria</taxon>
        <taxon>Vibrionales</taxon>
        <taxon>Vibrionaceae</taxon>
        <taxon>Vibrio</taxon>
    </lineage>
</organism>
<evidence type="ECO:0000256" key="4">
    <source>
        <dbReference type="ARBA" id="ARBA00022475"/>
    </source>
</evidence>
<name>A0A1C3JCC0_9VIBR</name>
<dbReference type="Proteomes" id="UP000092819">
    <property type="component" value="Unassembled WGS sequence"/>
</dbReference>
<dbReference type="Pfam" id="PF00528">
    <property type="entry name" value="BPD_transp_1"/>
    <property type="match status" value="1"/>
</dbReference>
<evidence type="ECO:0000256" key="5">
    <source>
        <dbReference type="ARBA" id="ARBA00022692"/>
    </source>
</evidence>
<keyword evidence="3 8" id="KW-0813">Transport</keyword>
<protein>
    <submittedName>
        <fullName evidence="10">Trehalose transport system permease protein SugB</fullName>
    </submittedName>
</protein>
<evidence type="ECO:0000256" key="6">
    <source>
        <dbReference type="ARBA" id="ARBA00022989"/>
    </source>
</evidence>
<evidence type="ECO:0000256" key="8">
    <source>
        <dbReference type="RuleBase" id="RU363032"/>
    </source>
</evidence>
<keyword evidence="4" id="KW-1003">Cell membrane</keyword>
<feature type="transmembrane region" description="Helical" evidence="8">
    <location>
        <begin position="7"/>
        <end position="26"/>
    </location>
</feature>
<dbReference type="RefSeq" id="WP_065676058.1">
    <property type="nucleotide sequence ID" value="NZ_AP025464.1"/>
</dbReference>
<evidence type="ECO:0000256" key="1">
    <source>
        <dbReference type="ARBA" id="ARBA00004651"/>
    </source>
</evidence>
<dbReference type="GO" id="GO:0005886">
    <property type="term" value="C:plasma membrane"/>
    <property type="evidence" value="ECO:0007669"/>
    <property type="project" value="UniProtKB-SubCell"/>
</dbReference>
<dbReference type="InterPro" id="IPR050901">
    <property type="entry name" value="BP-dep_ABC_trans_perm"/>
</dbReference>
<keyword evidence="11" id="KW-1185">Reference proteome</keyword>
<dbReference type="InterPro" id="IPR000515">
    <property type="entry name" value="MetI-like"/>
</dbReference>
<evidence type="ECO:0000259" key="9">
    <source>
        <dbReference type="PROSITE" id="PS50928"/>
    </source>
</evidence>
<feature type="transmembrane region" description="Helical" evidence="8">
    <location>
        <begin position="68"/>
        <end position="89"/>
    </location>
</feature>
<sequence>MNTRLHIFFVWAATGLFILPIIWMFGTAFKSPAEILHSGTALLPSTLSFDSFLKVWQGELFTLISNTVLVSLSATVVSVIVAFFAAYALVRYRFPAKLDNLFLLSVLIIKMMPPIVVAIPLYSLMNQFGLLNSKLGLVLAYQVYTLPFCIWMLLGFIRDVPLEIEEAGSMDGAHLFKRLQYIVFPLCAPGLVATSIFAMILGWNEFLFSLLFVHTPDKFTIPLFISNFMTEDGTAWGELMVIGIISSVPMLFLASYMQKYLLRGFSMGLK</sequence>
<dbReference type="PROSITE" id="PS50928">
    <property type="entry name" value="ABC_TM1"/>
    <property type="match status" value="1"/>
</dbReference>
<keyword evidence="7 8" id="KW-0472">Membrane</keyword>
<proteinExistence type="inferred from homology"/>
<reference evidence="11" key="1">
    <citation type="submission" date="2016-06" db="EMBL/GenBank/DDBJ databases">
        <authorList>
            <person name="Rodrigo-Torres L."/>
            <person name="Arahal D.R."/>
        </authorList>
    </citation>
    <scope>NUCLEOTIDE SEQUENCE [LARGE SCALE GENOMIC DNA]</scope>
    <source>
        <strain evidence="11">CECT 7224</strain>
    </source>
</reference>
<comment type="similarity">
    <text evidence="2">Belongs to the binding-protein-dependent transport system permease family. MalFG subfamily.</text>
</comment>
<dbReference type="PANTHER" id="PTHR32243">
    <property type="entry name" value="MALTOSE TRANSPORT SYSTEM PERMEASE-RELATED"/>
    <property type="match status" value="1"/>
</dbReference>
<dbReference type="Gene3D" id="1.10.3720.10">
    <property type="entry name" value="MetI-like"/>
    <property type="match status" value="1"/>
</dbReference>
<dbReference type="PANTHER" id="PTHR32243:SF18">
    <property type="entry name" value="INNER MEMBRANE ABC TRANSPORTER PERMEASE PROTEIN YCJP"/>
    <property type="match status" value="1"/>
</dbReference>
<feature type="transmembrane region" description="Helical" evidence="8">
    <location>
        <begin position="135"/>
        <end position="157"/>
    </location>
</feature>
<dbReference type="AlphaFoldDB" id="A0A1C3JCC0"/>
<evidence type="ECO:0000313" key="11">
    <source>
        <dbReference type="Proteomes" id="UP000092819"/>
    </source>
</evidence>